<keyword evidence="6 7" id="KW-0472">Membrane</keyword>
<dbReference type="InterPro" id="IPR050925">
    <property type="entry name" value="Rhomboid_protease_S54"/>
</dbReference>
<evidence type="ECO:0000256" key="5">
    <source>
        <dbReference type="ARBA" id="ARBA00022989"/>
    </source>
</evidence>
<evidence type="ECO:0000256" key="3">
    <source>
        <dbReference type="ARBA" id="ARBA00022692"/>
    </source>
</evidence>
<dbReference type="GO" id="GO:0004252">
    <property type="term" value="F:serine-type endopeptidase activity"/>
    <property type="evidence" value="ECO:0007669"/>
    <property type="project" value="InterPro"/>
</dbReference>
<sequence length="276" mass="31490">MSEFRPGRFEILPTVIKNLLIINGLVFLAQNTLGSAIGENKIEDIFALHYWGSELFRPHQFVTHLFMHGSLGHLLTNMFTLWMFGATLENIWGPKRFLIFYMICGLGAALCHMGVLTYENVRLAHDAKAFLNDPSLGNFRLLDSRYDLDSGSFRSEGIKNIFYQFPNDPSVIETTKAFVRQFAQVYPNSATLGASGAVFGLLFAFGYLFPNNLIYLYFLFPLKAKYFVGILILLELYSGIQNSAGDNVAHFAHLGGVLFSYLLLRMWNRHNRRHFY</sequence>
<dbReference type="PANTHER" id="PTHR43731">
    <property type="entry name" value="RHOMBOID PROTEASE"/>
    <property type="match status" value="1"/>
</dbReference>
<evidence type="ECO:0000313" key="9">
    <source>
        <dbReference type="EMBL" id="SDF27373.1"/>
    </source>
</evidence>
<comment type="similarity">
    <text evidence="2">Belongs to the peptidase S54 family.</text>
</comment>
<dbReference type="STRING" id="104663.SAMN04488121_1011341"/>
<feature type="transmembrane region" description="Helical" evidence="7">
    <location>
        <begin position="97"/>
        <end position="118"/>
    </location>
</feature>
<dbReference type="RefSeq" id="WP_089829713.1">
    <property type="nucleotide sequence ID" value="NZ_FNBN01000001.1"/>
</dbReference>
<organism evidence="9 10">
    <name type="scientific">Chitinophaga filiformis</name>
    <name type="common">Myxococcus filiformis</name>
    <name type="synonym">Flexibacter filiformis</name>
    <dbReference type="NCBI Taxonomy" id="104663"/>
    <lineage>
        <taxon>Bacteria</taxon>
        <taxon>Pseudomonadati</taxon>
        <taxon>Bacteroidota</taxon>
        <taxon>Chitinophagia</taxon>
        <taxon>Chitinophagales</taxon>
        <taxon>Chitinophagaceae</taxon>
        <taxon>Chitinophaga</taxon>
    </lineage>
</organism>
<dbReference type="Gene3D" id="1.20.1540.10">
    <property type="entry name" value="Rhomboid-like"/>
    <property type="match status" value="1"/>
</dbReference>
<dbReference type="AlphaFoldDB" id="A0A1G7JR32"/>
<evidence type="ECO:0000256" key="2">
    <source>
        <dbReference type="ARBA" id="ARBA00009045"/>
    </source>
</evidence>
<dbReference type="PANTHER" id="PTHR43731:SF14">
    <property type="entry name" value="PRESENILIN-ASSOCIATED RHOMBOID-LIKE PROTEIN, MITOCHONDRIAL"/>
    <property type="match status" value="1"/>
</dbReference>
<proteinExistence type="inferred from homology"/>
<dbReference type="SUPFAM" id="SSF144091">
    <property type="entry name" value="Rhomboid-like"/>
    <property type="match status" value="1"/>
</dbReference>
<feature type="transmembrane region" description="Helical" evidence="7">
    <location>
        <begin position="190"/>
        <end position="209"/>
    </location>
</feature>
<feature type="domain" description="Peptidase S54 rhomboid" evidence="8">
    <location>
        <begin position="188"/>
        <end position="263"/>
    </location>
</feature>
<feature type="transmembrane region" description="Helical" evidence="7">
    <location>
        <begin position="215"/>
        <end position="236"/>
    </location>
</feature>
<evidence type="ECO:0000256" key="1">
    <source>
        <dbReference type="ARBA" id="ARBA00004141"/>
    </source>
</evidence>
<evidence type="ECO:0000256" key="6">
    <source>
        <dbReference type="ARBA" id="ARBA00023136"/>
    </source>
</evidence>
<dbReference type="GO" id="GO:0016020">
    <property type="term" value="C:membrane"/>
    <property type="evidence" value="ECO:0007669"/>
    <property type="project" value="UniProtKB-SubCell"/>
</dbReference>
<feature type="transmembrane region" description="Helical" evidence="7">
    <location>
        <begin position="248"/>
        <end position="267"/>
    </location>
</feature>
<evidence type="ECO:0000259" key="8">
    <source>
        <dbReference type="Pfam" id="PF01694"/>
    </source>
</evidence>
<protein>
    <submittedName>
        <fullName evidence="9">Rhomboid family protein</fullName>
    </submittedName>
</protein>
<comment type="subcellular location">
    <subcellularLocation>
        <location evidence="1">Membrane</location>
        <topology evidence="1">Multi-pass membrane protein</topology>
    </subcellularLocation>
</comment>
<dbReference type="EMBL" id="FNBN01000001">
    <property type="protein sequence ID" value="SDF27373.1"/>
    <property type="molecule type" value="Genomic_DNA"/>
</dbReference>
<keyword evidence="4" id="KW-0378">Hydrolase</keyword>
<feature type="domain" description="Peptidase S54 rhomboid" evidence="8">
    <location>
        <begin position="59"/>
        <end position="115"/>
    </location>
</feature>
<keyword evidence="5 7" id="KW-1133">Transmembrane helix</keyword>
<evidence type="ECO:0000256" key="7">
    <source>
        <dbReference type="SAM" id="Phobius"/>
    </source>
</evidence>
<dbReference type="Pfam" id="PF01694">
    <property type="entry name" value="Rhomboid"/>
    <property type="match status" value="2"/>
</dbReference>
<gene>
    <name evidence="9" type="ORF">SAMN04488121_1011341</name>
</gene>
<feature type="transmembrane region" description="Helical" evidence="7">
    <location>
        <begin position="65"/>
        <end position="85"/>
    </location>
</feature>
<evidence type="ECO:0000256" key="4">
    <source>
        <dbReference type="ARBA" id="ARBA00022801"/>
    </source>
</evidence>
<reference evidence="9 10" key="1">
    <citation type="submission" date="2016-10" db="EMBL/GenBank/DDBJ databases">
        <authorList>
            <person name="de Groot N.N."/>
        </authorList>
    </citation>
    <scope>NUCLEOTIDE SEQUENCE [LARGE SCALE GENOMIC DNA]</scope>
    <source>
        <strain evidence="9 10">DSM 527</strain>
    </source>
</reference>
<accession>A0A1G7JR32</accession>
<dbReference type="InterPro" id="IPR035952">
    <property type="entry name" value="Rhomboid-like_sf"/>
</dbReference>
<dbReference type="OrthoDB" id="9807874at2"/>
<dbReference type="InterPro" id="IPR022764">
    <property type="entry name" value="Peptidase_S54_rhomboid_dom"/>
</dbReference>
<evidence type="ECO:0000313" key="10">
    <source>
        <dbReference type="Proteomes" id="UP000199045"/>
    </source>
</evidence>
<keyword evidence="3 7" id="KW-0812">Transmembrane</keyword>
<dbReference type="Proteomes" id="UP000199045">
    <property type="component" value="Unassembled WGS sequence"/>
</dbReference>
<name>A0A1G7JR32_CHIFI</name>